<gene>
    <name evidence="2" type="ORF">LIER_27260</name>
</gene>
<dbReference type="EMBL" id="BAABME010008727">
    <property type="protein sequence ID" value="GAA0173698.1"/>
    <property type="molecule type" value="Genomic_DNA"/>
</dbReference>
<reference evidence="2 3" key="1">
    <citation type="submission" date="2024-01" db="EMBL/GenBank/DDBJ databases">
        <title>The complete chloroplast genome sequence of Lithospermum erythrorhizon: insights into the phylogenetic relationship among Boraginaceae species and the maternal lineages of purple gromwells.</title>
        <authorList>
            <person name="Okada T."/>
            <person name="Watanabe K."/>
        </authorList>
    </citation>
    <scope>NUCLEOTIDE SEQUENCE [LARGE SCALE GENOMIC DNA]</scope>
</reference>
<keyword evidence="3" id="KW-1185">Reference proteome</keyword>
<dbReference type="Pfam" id="PF14111">
    <property type="entry name" value="DUF4283"/>
    <property type="match status" value="1"/>
</dbReference>
<evidence type="ECO:0000259" key="1">
    <source>
        <dbReference type="Pfam" id="PF14111"/>
    </source>
</evidence>
<comment type="caution">
    <text evidence="2">The sequence shown here is derived from an EMBL/GenBank/DDBJ whole genome shotgun (WGS) entry which is preliminary data.</text>
</comment>
<feature type="domain" description="DUF4283" evidence="1">
    <location>
        <begin position="290"/>
        <end position="351"/>
    </location>
</feature>
<evidence type="ECO:0000313" key="3">
    <source>
        <dbReference type="Proteomes" id="UP001454036"/>
    </source>
</evidence>
<dbReference type="InterPro" id="IPR025558">
    <property type="entry name" value="DUF4283"/>
</dbReference>
<proteinExistence type="predicted"/>
<protein>
    <recommendedName>
        <fullName evidence="1">DUF4283 domain-containing protein</fullName>
    </recommendedName>
</protein>
<evidence type="ECO:0000313" key="2">
    <source>
        <dbReference type="EMBL" id="GAA0173698.1"/>
    </source>
</evidence>
<dbReference type="Proteomes" id="UP001454036">
    <property type="component" value="Unassembled WGS sequence"/>
</dbReference>
<sequence>MKNKNKRKSPPPDDDALRMVASNVDPSLLVRVPHDNRVNVDDVLDKKLQSEVAKWGQTDSSLRVLVQVLVRRGMVLLRIQFVSKNSTVAPVSRPHIVGGSIGTSLVAPQSGDGGLIAPQTGDGVAVIFGTVAVVHDDGGEKTPAVQVCFGTGSTSDGSHATPLAGESLVFKPGGSGTGSVDKPAVSTVRGPKTAGVVLQRARQALPCGSGARSIPNRNNLPNPLPNRPETAVPGAVLAGPPEGAKVRPQFFEILKDNRIMGNGLKLQQYDPMENDDDVVLDESDEIPFVETWGYCLIGCFTGPFPGRHALDSIVKSWNVKCRIIPYGKGWTVFRFVTDEDRFRVFNGGPYLALC</sequence>
<accession>A0AAV3REP0</accession>
<name>A0AAV3REP0_LITER</name>
<dbReference type="AlphaFoldDB" id="A0AAV3REP0"/>
<organism evidence="2 3">
    <name type="scientific">Lithospermum erythrorhizon</name>
    <name type="common">Purple gromwell</name>
    <name type="synonym">Lithospermum officinale var. erythrorhizon</name>
    <dbReference type="NCBI Taxonomy" id="34254"/>
    <lineage>
        <taxon>Eukaryota</taxon>
        <taxon>Viridiplantae</taxon>
        <taxon>Streptophyta</taxon>
        <taxon>Embryophyta</taxon>
        <taxon>Tracheophyta</taxon>
        <taxon>Spermatophyta</taxon>
        <taxon>Magnoliopsida</taxon>
        <taxon>eudicotyledons</taxon>
        <taxon>Gunneridae</taxon>
        <taxon>Pentapetalae</taxon>
        <taxon>asterids</taxon>
        <taxon>lamiids</taxon>
        <taxon>Boraginales</taxon>
        <taxon>Boraginaceae</taxon>
        <taxon>Boraginoideae</taxon>
        <taxon>Lithospermeae</taxon>
        <taxon>Lithospermum</taxon>
    </lineage>
</organism>